<dbReference type="RefSeq" id="WP_157051273.1">
    <property type="nucleotide sequence ID" value="NZ_BKAB01000010.1"/>
</dbReference>
<dbReference type="Proteomes" id="UP000321409">
    <property type="component" value="Unassembled WGS sequence"/>
</dbReference>
<proteinExistence type="predicted"/>
<evidence type="ECO:0000313" key="2">
    <source>
        <dbReference type="Proteomes" id="UP000321409"/>
    </source>
</evidence>
<evidence type="ECO:0000313" key="1">
    <source>
        <dbReference type="EMBL" id="GEP23284.1"/>
    </source>
</evidence>
<name>A0ABQ0XFT4_9LACO</name>
<comment type="caution">
    <text evidence="1">The sequence shown here is derived from an EMBL/GenBank/DDBJ whole genome shotgun (WGS) entry which is preliminary data.</text>
</comment>
<protein>
    <submittedName>
        <fullName evidence="1">Uncharacterized protein</fullName>
    </submittedName>
</protein>
<keyword evidence="2" id="KW-1185">Reference proteome</keyword>
<reference evidence="1 2" key="1">
    <citation type="submission" date="2019-07" db="EMBL/GenBank/DDBJ databases">
        <title>Whole genome shotgun sequence of Lactobacillus diolivorans NBRC 107869.</title>
        <authorList>
            <person name="Hosoyama A."/>
            <person name="Uohara A."/>
            <person name="Ohji S."/>
            <person name="Ichikawa N."/>
        </authorList>
    </citation>
    <scope>NUCLEOTIDE SEQUENCE [LARGE SCALE GENOMIC DNA]</scope>
    <source>
        <strain evidence="1 2">NBRC 107869</strain>
    </source>
</reference>
<organism evidence="1 2">
    <name type="scientific">Lentilactobacillus diolivorans</name>
    <dbReference type="NCBI Taxonomy" id="179838"/>
    <lineage>
        <taxon>Bacteria</taxon>
        <taxon>Bacillati</taxon>
        <taxon>Bacillota</taxon>
        <taxon>Bacilli</taxon>
        <taxon>Lactobacillales</taxon>
        <taxon>Lactobacillaceae</taxon>
        <taxon>Lentilactobacillus</taxon>
    </lineage>
</organism>
<sequence>MKEEPYLTDVDQTFFHDLQNPEFADGVRAEMDKLSSTVAIRKKKQNSPN</sequence>
<dbReference type="EMBL" id="BKAB01000010">
    <property type="protein sequence ID" value="GEP23284.1"/>
    <property type="molecule type" value="Genomic_DNA"/>
</dbReference>
<gene>
    <name evidence="1" type="ORF">LDI01_08770</name>
</gene>
<accession>A0ABQ0XFT4</accession>